<protein>
    <submittedName>
        <fullName evidence="3">Zinc-ribbon domain-containing protein</fullName>
    </submittedName>
</protein>
<gene>
    <name evidence="3" type="ORF">LB941_07650</name>
</gene>
<proteinExistence type="predicted"/>
<evidence type="ECO:0000256" key="1">
    <source>
        <dbReference type="SAM" id="Coils"/>
    </source>
</evidence>
<dbReference type="Pfam" id="PF05656">
    <property type="entry name" value="DUF805"/>
    <property type="match status" value="1"/>
</dbReference>
<keyword evidence="2" id="KW-0812">Transmembrane</keyword>
<evidence type="ECO:0000256" key="2">
    <source>
        <dbReference type="SAM" id="Phobius"/>
    </source>
</evidence>
<organism evidence="3 4">
    <name type="scientific">Ligilactobacillus ubinensis</name>
    <dbReference type="NCBI Taxonomy" id="2876789"/>
    <lineage>
        <taxon>Bacteria</taxon>
        <taxon>Bacillati</taxon>
        <taxon>Bacillota</taxon>
        <taxon>Bacilli</taxon>
        <taxon>Lactobacillales</taxon>
        <taxon>Lactobacillaceae</taxon>
        <taxon>Ligilactobacillus</taxon>
    </lineage>
</organism>
<evidence type="ECO:0000313" key="4">
    <source>
        <dbReference type="Proteomes" id="UP001139006"/>
    </source>
</evidence>
<keyword evidence="2" id="KW-1133">Transmembrane helix</keyword>
<dbReference type="Proteomes" id="UP001139006">
    <property type="component" value="Unassembled WGS sequence"/>
</dbReference>
<keyword evidence="4" id="KW-1185">Reference proteome</keyword>
<dbReference type="RefSeq" id="WP_253360875.1">
    <property type="nucleotide sequence ID" value="NZ_JAIULA010000014.1"/>
</dbReference>
<dbReference type="InterPro" id="IPR008523">
    <property type="entry name" value="DUF805"/>
</dbReference>
<evidence type="ECO:0000313" key="3">
    <source>
        <dbReference type="EMBL" id="MCP0887207.1"/>
    </source>
</evidence>
<accession>A0A9X2FKE9</accession>
<comment type="caution">
    <text evidence="3">The sequence shown here is derived from an EMBL/GenBank/DDBJ whole genome shotgun (WGS) entry which is preliminary data.</text>
</comment>
<reference evidence="3 4" key="1">
    <citation type="journal article" date="2023" name="Int. J. Syst. Evol. Microbiol.">
        <title>Ligilactobacillus ubinensis sp. nov., a novel species isolated from the wild ferment of a durian fruit (Durio zibethinus).</title>
        <authorList>
            <person name="Heng Y.C."/>
            <person name="Menon N."/>
            <person name="Chen B."/>
            <person name="Loo B.Z.L."/>
            <person name="Wong G.W.J."/>
            <person name="Lim A.C.H."/>
            <person name="Silvaraju S."/>
            <person name="Kittelmann S."/>
        </authorList>
    </citation>
    <scope>NUCLEOTIDE SEQUENCE [LARGE SCALE GENOMIC DNA]</scope>
    <source>
        <strain evidence="3 4">WILCCON 0076</strain>
    </source>
</reference>
<keyword evidence="1" id="KW-0175">Coiled coil</keyword>
<feature type="coiled-coil region" evidence="1">
    <location>
        <begin position="92"/>
        <end position="126"/>
    </location>
</feature>
<dbReference type="GO" id="GO:0016020">
    <property type="term" value="C:membrane"/>
    <property type="evidence" value="ECO:0007669"/>
    <property type="project" value="InterPro"/>
</dbReference>
<dbReference type="EMBL" id="JAIULA010000014">
    <property type="protein sequence ID" value="MCP0887207.1"/>
    <property type="molecule type" value="Genomic_DNA"/>
</dbReference>
<sequence>MKYYCQRCGRKIDAEARICSSCGVAQDRFDTTEETKPCKNCRKQIPVNSNYCIFCAADQAKLYTLDFDSKQEETKKVSEDKEQVDEPISGNLDNYNSFMEKLAQTAKEENEELNKIKGTVNSKNETEKPGLVASTKLFLQDWLTINKRVGRADFWWGFVGMIIITALFAILLELSLSVVQAIMPSAVETVYTILFRLYLAFYFIAIGTGLCRRYHDAELPWYAILLYFVPVFGEILALILATKEQSVTNDKYTFIDPVRELRKKGHK</sequence>
<dbReference type="AlphaFoldDB" id="A0A9X2FKE9"/>
<keyword evidence="2" id="KW-0472">Membrane</keyword>
<feature type="transmembrane region" description="Helical" evidence="2">
    <location>
        <begin position="193"/>
        <end position="215"/>
    </location>
</feature>
<feature type="transmembrane region" description="Helical" evidence="2">
    <location>
        <begin position="154"/>
        <end position="172"/>
    </location>
</feature>
<feature type="transmembrane region" description="Helical" evidence="2">
    <location>
        <begin position="221"/>
        <end position="241"/>
    </location>
</feature>
<name>A0A9X2FKE9_9LACO</name>